<dbReference type="InterPro" id="IPR002925">
    <property type="entry name" value="Dienelactn_hydro"/>
</dbReference>
<dbReference type="OrthoDB" id="9787933at2"/>
<gene>
    <name evidence="2" type="ORF">CRI93_13665</name>
</gene>
<dbReference type="GO" id="GO:0016787">
    <property type="term" value="F:hydrolase activity"/>
    <property type="evidence" value="ECO:0007669"/>
    <property type="project" value="InterPro"/>
</dbReference>
<name>A0A2H3NU87_9BACT</name>
<sequence>MALVFLGDTNVYVSPCLSTKPPIMTVNYPTFATRWLPLMAAVLLLPLVIGCDQSSDSDASPDADTTATSASLSYVDAMAEAHAADTSDASPLVQPPAGPVTTETVTYGTSEDGTAWTGYYAAPEAADSLRSARGLSADAPLPGVVLIHEWWGLNDNIRAMADRLAAEGYQVLAVDLYEGDVADTPDGASSLMEEAMGRGDVLSRHLESARTFMTEEQGAPQIGVMGWCFGGYWSLQAALNAPSGWDGTVIYYGNVGNASAEAVAALEMPVLGIFGGDDGSIPTENVETFADQLRDGGVNADIRIYEGAGHAFANPTGSNYVPEAATDAWARTLDFLQTTLYPDA</sequence>
<organism evidence="2 3">
    <name type="scientific">Longimonas halophila</name>
    <dbReference type="NCBI Taxonomy" id="1469170"/>
    <lineage>
        <taxon>Bacteria</taxon>
        <taxon>Pseudomonadati</taxon>
        <taxon>Rhodothermota</taxon>
        <taxon>Rhodothermia</taxon>
        <taxon>Rhodothermales</taxon>
        <taxon>Salisaetaceae</taxon>
        <taxon>Longimonas</taxon>
    </lineage>
</organism>
<dbReference type="Pfam" id="PF01738">
    <property type="entry name" value="DLH"/>
    <property type="match status" value="1"/>
</dbReference>
<feature type="domain" description="Dienelactone hydrolase" evidence="1">
    <location>
        <begin position="136"/>
        <end position="339"/>
    </location>
</feature>
<dbReference type="EMBL" id="PDEP01000016">
    <property type="protein sequence ID" value="PEN05064.1"/>
    <property type="molecule type" value="Genomic_DNA"/>
</dbReference>
<dbReference type="PANTHER" id="PTHR46623">
    <property type="entry name" value="CARBOXYMETHYLENEBUTENOLIDASE-RELATED"/>
    <property type="match status" value="1"/>
</dbReference>
<accession>A0A2H3NU87</accession>
<dbReference type="SUPFAM" id="SSF53474">
    <property type="entry name" value="alpha/beta-Hydrolases"/>
    <property type="match status" value="1"/>
</dbReference>
<dbReference type="PANTHER" id="PTHR46623:SF7">
    <property type="entry name" value="CARBOXYMETHYLENEBUTENOLIDASE"/>
    <property type="match status" value="1"/>
</dbReference>
<dbReference type="Gene3D" id="3.40.50.1820">
    <property type="entry name" value="alpha/beta hydrolase"/>
    <property type="match status" value="1"/>
</dbReference>
<comment type="caution">
    <text evidence="2">The sequence shown here is derived from an EMBL/GenBank/DDBJ whole genome shotgun (WGS) entry which is preliminary data.</text>
</comment>
<proteinExistence type="predicted"/>
<evidence type="ECO:0000259" key="1">
    <source>
        <dbReference type="Pfam" id="PF01738"/>
    </source>
</evidence>
<keyword evidence="3" id="KW-1185">Reference proteome</keyword>
<evidence type="ECO:0000313" key="2">
    <source>
        <dbReference type="EMBL" id="PEN05064.1"/>
    </source>
</evidence>
<reference evidence="2 3" key="1">
    <citation type="submission" date="2017-10" db="EMBL/GenBank/DDBJ databases">
        <title>Draft genome of Longimonas halophila.</title>
        <authorList>
            <person name="Goh K.M."/>
            <person name="Shamsir M.S."/>
            <person name="Lim S.W."/>
        </authorList>
    </citation>
    <scope>NUCLEOTIDE SEQUENCE [LARGE SCALE GENOMIC DNA]</scope>
    <source>
        <strain evidence="2 3">KCTC 42399</strain>
    </source>
</reference>
<dbReference type="RefSeq" id="WP_098063206.1">
    <property type="nucleotide sequence ID" value="NZ_PDEP01000016.1"/>
</dbReference>
<dbReference type="InterPro" id="IPR029058">
    <property type="entry name" value="AB_hydrolase_fold"/>
</dbReference>
<dbReference type="AlphaFoldDB" id="A0A2H3NU87"/>
<protein>
    <recommendedName>
        <fullName evidence="1">Dienelactone hydrolase domain-containing protein</fullName>
    </recommendedName>
</protein>
<evidence type="ECO:0000313" key="3">
    <source>
        <dbReference type="Proteomes" id="UP000221024"/>
    </source>
</evidence>
<dbReference type="InterPro" id="IPR051049">
    <property type="entry name" value="Dienelactone_hydrolase-like"/>
</dbReference>
<dbReference type="Proteomes" id="UP000221024">
    <property type="component" value="Unassembled WGS sequence"/>
</dbReference>